<dbReference type="AlphaFoldDB" id="A0AAV3R146"/>
<keyword evidence="2" id="KW-1185">Reference proteome</keyword>
<dbReference type="Proteomes" id="UP001454036">
    <property type="component" value="Unassembled WGS sequence"/>
</dbReference>
<accession>A0AAV3R146</accession>
<reference evidence="1 2" key="1">
    <citation type="submission" date="2024-01" db="EMBL/GenBank/DDBJ databases">
        <title>The complete chloroplast genome sequence of Lithospermum erythrorhizon: insights into the phylogenetic relationship among Boraginaceae species and the maternal lineages of purple gromwells.</title>
        <authorList>
            <person name="Okada T."/>
            <person name="Watanabe K."/>
        </authorList>
    </citation>
    <scope>NUCLEOTIDE SEQUENCE [LARGE SCALE GENOMIC DNA]</scope>
</reference>
<evidence type="ECO:0000313" key="1">
    <source>
        <dbReference type="EMBL" id="GAA0170039.1"/>
    </source>
</evidence>
<gene>
    <name evidence="1" type="ORF">LIER_24389</name>
</gene>
<protein>
    <submittedName>
        <fullName evidence="1">Uncharacterized protein</fullName>
    </submittedName>
</protein>
<dbReference type="EMBL" id="BAABME010007070">
    <property type="protein sequence ID" value="GAA0170039.1"/>
    <property type="molecule type" value="Genomic_DNA"/>
</dbReference>
<name>A0AAV3R146_LITER</name>
<comment type="caution">
    <text evidence="1">The sequence shown here is derived from an EMBL/GenBank/DDBJ whole genome shotgun (WGS) entry which is preliminary data.</text>
</comment>
<proteinExistence type="predicted"/>
<evidence type="ECO:0000313" key="2">
    <source>
        <dbReference type="Proteomes" id="UP001454036"/>
    </source>
</evidence>
<sequence length="73" mass="8638">MKLSMASVELNIYNMNNRKLGSSSCYMHVRQELQIRLAEPLVVFHYEKQDSCLCFSQLHIYELVSSTMHLYKH</sequence>
<organism evidence="1 2">
    <name type="scientific">Lithospermum erythrorhizon</name>
    <name type="common">Purple gromwell</name>
    <name type="synonym">Lithospermum officinale var. erythrorhizon</name>
    <dbReference type="NCBI Taxonomy" id="34254"/>
    <lineage>
        <taxon>Eukaryota</taxon>
        <taxon>Viridiplantae</taxon>
        <taxon>Streptophyta</taxon>
        <taxon>Embryophyta</taxon>
        <taxon>Tracheophyta</taxon>
        <taxon>Spermatophyta</taxon>
        <taxon>Magnoliopsida</taxon>
        <taxon>eudicotyledons</taxon>
        <taxon>Gunneridae</taxon>
        <taxon>Pentapetalae</taxon>
        <taxon>asterids</taxon>
        <taxon>lamiids</taxon>
        <taxon>Boraginales</taxon>
        <taxon>Boraginaceae</taxon>
        <taxon>Boraginoideae</taxon>
        <taxon>Lithospermeae</taxon>
        <taxon>Lithospermum</taxon>
    </lineage>
</organism>